<name>A0A9P6GVG6_9MICR</name>
<dbReference type="OrthoDB" id="3262920at2759"/>
<dbReference type="Proteomes" id="UP000740883">
    <property type="component" value="Unassembled WGS sequence"/>
</dbReference>
<reference evidence="1 2" key="1">
    <citation type="journal article" date="2020" name="Genome Biol. Evol.">
        <title>Comparative genomics of strictly vertically transmitted, feminizing microsporidia endosymbionts of amphipod crustaceans.</title>
        <authorList>
            <person name="Cormier A."/>
            <person name="Chebbi M.A."/>
            <person name="Giraud I."/>
            <person name="Wattier R."/>
            <person name="Teixeira M."/>
            <person name="Gilbert C."/>
            <person name="Rigaud T."/>
            <person name="Cordaux R."/>
        </authorList>
    </citation>
    <scope>NUCLEOTIDE SEQUENCE [LARGE SCALE GENOMIC DNA]</scope>
    <source>
        <strain evidence="1 2">Ou3-Ou53</strain>
    </source>
</reference>
<protein>
    <submittedName>
        <fullName evidence="1">Retrovirus-related Pol polyprotein from transposon 17.6</fullName>
    </submittedName>
</protein>
<evidence type="ECO:0000313" key="1">
    <source>
        <dbReference type="EMBL" id="KAF9760645.1"/>
    </source>
</evidence>
<dbReference type="AlphaFoldDB" id="A0A9P6GVG6"/>
<dbReference type="InterPro" id="IPR043502">
    <property type="entry name" value="DNA/RNA_pol_sf"/>
</dbReference>
<comment type="caution">
    <text evidence="1">The sequence shown here is derived from an EMBL/GenBank/DDBJ whole genome shotgun (WGS) entry which is preliminary data.</text>
</comment>
<dbReference type="PANTHER" id="PTHR24559">
    <property type="entry name" value="TRANSPOSON TY3-I GAG-POL POLYPROTEIN"/>
    <property type="match status" value="1"/>
</dbReference>
<accession>A0A9P6GVG6</accession>
<dbReference type="InterPro" id="IPR053134">
    <property type="entry name" value="RNA-dir_DNA_polymerase"/>
</dbReference>
<organism evidence="1 2">
    <name type="scientific">Nosema granulosis</name>
    <dbReference type="NCBI Taxonomy" id="83296"/>
    <lineage>
        <taxon>Eukaryota</taxon>
        <taxon>Fungi</taxon>
        <taxon>Fungi incertae sedis</taxon>
        <taxon>Microsporidia</taxon>
        <taxon>Nosematidae</taxon>
        <taxon>Nosema</taxon>
    </lineage>
</organism>
<evidence type="ECO:0000313" key="2">
    <source>
        <dbReference type="Proteomes" id="UP000740883"/>
    </source>
</evidence>
<keyword evidence="2" id="KW-1185">Reference proteome</keyword>
<dbReference type="SUPFAM" id="SSF56672">
    <property type="entry name" value="DNA/RNA polymerases"/>
    <property type="match status" value="1"/>
</dbReference>
<gene>
    <name evidence="1" type="primary">pol_216</name>
    <name evidence="1" type="ORF">NGRA_3070</name>
</gene>
<dbReference type="EMBL" id="SBJO01000555">
    <property type="protein sequence ID" value="KAF9760645.1"/>
    <property type="molecule type" value="Genomic_DNA"/>
</dbReference>
<dbReference type="Gene3D" id="3.10.10.10">
    <property type="entry name" value="HIV Type 1 Reverse Transcriptase, subunit A, domain 1"/>
    <property type="match status" value="1"/>
</dbReference>
<proteinExistence type="predicted"/>
<sequence length="200" mass="23137">MVPEGLNSERFIGSLFSACGTKLSIQRKLINLKGTVLGNQIEFSPLITMKEPRYIIIEADVLKNKPELLTAIINNRKQLRVIQQPNKKLEKVMSEFTEMFQDKIDKHKLCTVKQHTINTVMAVPIYCRQGRIPVYFQKQIEEEIKKGLDLGIIRESDSPWNSRIRPVPKDDGSVRMCIDYRPLNSVTVRINSHFHELTKF</sequence>
<dbReference type="PANTHER" id="PTHR24559:SF444">
    <property type="entry name" value="REVERSE TRANSCRIPTASE DOMAIN-CONTAINING PROTEIN"/>
    <property type="match status" value="1"/>
</dbReference>